<name>A0AA40KNK6_9HYME</name>
<organism evidence="1 2">
    <name type="scientific">Melipona bicolor</name>
    <dbReference type="NCBI Taxonomy" id="60889"/>
    <lineage>
        <taxon>Eukaryota</taxon>
        <taxon>Metazoa</taxon>
        <taxon>Ecdysozoa</taxon>
        <taxon>Arthropoda</taxon>
        <taxon>Hexapoda</taxon>
        <taxon>Insecta</taxon>
        <taxon>Pterygota</taxon>
        <taxon>Neoptera</taxon>
        <taxon>Endopterygota</taxon>
        <taxon>Hymenoptera</taxon>
        <taxon>Apocrita</taxon>
        <taxon>Aculeata</taxon>
        <taxon>Apoidea</taxon>
        <taxon>Anthophila</taxon>
        <taxon>Apidae</taxon>
        <taxon>Melipona</taxon>
    </lineage>
</organism>
<dbReference type="EMBL" id="JAHYIQ010000013">
    <property type="protein sequence ID" value="KAK1126817.1"/>
    <property type="molecule type" value="Genomic_DNA"/>
</dbReference>
<gene>
    <name evidence="1" type="ORF">K0M31_004439</name>
</gene>
<evidence type="ECO:0000313" key="2">
    <source>
        <dbReference type="Proteomes" id="UP001177670"/>
    </source>
</evidence>
<sequence>MTLRLQDALGQITFAGTASCRAASEWNSNKSTLISSGIVGHAGAFNNQSGPSARPALPPLFAKSIDNLRLFGGRAEKFKPPAAASNVSLFR</sequence>
<protein>
    <submittedName>
        <fullName evidence="1">Uncharacterized protein</fullName>
    </submittedName>
</protein>
<proteinExistence type="predicted"/>
<dbReference type="AlphaFoldDB" id="A0AA40KNK6"/>
<accession>A0AA40KNK6</accession>
<reference evidence="1" key="1">
    <citation type="submission" date="2021-10" db="EMBL/GenBank/DDBJ databases">
        <title>Melipona bicolor Genome sequencing and assembly.</title>
        <authorList>
            <person name="Araujo N.S."/>
            <person name="Arias M.C."/>
        </authorList>
    </citation>
    <scope>NUCLEOTIDE SEQUENCE</scope>
    <source>
        <strain evidence="1">USP_2M_L1-L4_2017</strain>
        <tissue evidence="1">Whole body</tissue>
    </source>
</reference>
<evidence type="ECO:0000313" key="1">
    <source>
        <dbReference type="EMBL" id="KAK1126817.1"/>
    </source>
</evidence>
<dbReference type="PROSITE" id="PS51257">
    <property type="entry name" value="PROKAR_LIPOPROTEIN"/>
    <property type="match status" value="1"/>
</dbReference>
<dbReference type="Proteomes" id="UP001177670">
    <property type="component" value="Unassembled WGS sequence"/>
</dbReference>
<comment type="caution">
    <text evidence="1">The sequence shown here is derived from an EMBL/GenBank/DDBJ whole genome shotgun (WGS) entry which is preliminary data.</text>
</comment>
<keyword evidence="2" id="KW-1185">Reference proteome</keyword>